<dbReference type="GO" id="GO:0006164">
    <property type="term" value="P:purine nucleotide biosynthetic process"/>
    <property type="evidence" value="ECO:0007669"/>
    <property type="project" value="UniProtKB-KW"/>
</dbReference>
<dbReference type="SUPFAM" id="SSF56059">
    <property type="entry name" value="Glutathione synthetase ATP-binding domain-like"/>
    <property type="match status" value="1"/>
</dbReference>
<dbReference type="InterPro" id="IPR054350">
    <property type="entry name" value="PurT/PurK_preATP-grasp"/>
</dbReference>
<evidence type="ECO:0000256" key="3">
    <source>
        <dbReference type="ARBA" id="ARBA00022755"/>
    </source>
</evidence>
<reference evidence="8" key="1">
    <citation type="submission" date="2020-05" db="UniProtKB">
        <authorList>
            <consortium name="EnsemblMetazoa"/>
        </authorList>
    </citation>
    <scope>IDENTIFICATION</scope>
    <source>
        <strain evidence="8">TTRI</strain>
    </source>
</reference>
<protein>
    <recommendedName>
        <fullName evidence="7">ATP-grasp domain-containing protein</fullName>
    </recommendedName>
</protein>
<dbReference type="Gene3D" id="3.30.470.20">
    <property type="entry name" value="ATP-grasp fold, B domain"/>
    <property type="match status" value="1"/>
</dbReference>
<proteinExistence type="predicted"/>
<feature type="domain" description="ATP-grasp" evidence="7">
    <location>
        <begin position="104"/>
        <end position="293"/>
    </location>
</feature>
<dbReference type="GO" id="GO:0016874">
    <property type="term" value="F:ligase activity"/>
    <property type="evidence" value="ECO:0007669"/>
    <property type="project" value="UniProtKB-KW"/>
</dbReference>
<dbReference type="InterPro" id="IPR011761">
    <property type="entry name" value="ATP-grasp"/>
</dbReference>
<dbReference type="GO" id="GO:0005524">
    <property type="term" value="F:ATP binding"/>
    <property type="evidence" value="ECO:0007669"/>
    <property type="project" value="UniProtKB-UniRule"/>
</dbReference>
<dbReference type="Pfam" id="PF22660">
    <property type="entry name" value="RS_preATP-grasp-like"/>
    <property type="match status" value="1"/>
</dbReference>
<dbReference type="InterPro" id="IPR016185">
    <property type="entry name" value="PreATP-grasp_dom_sf"/>
</dbReference>
<dbReference type="PROSITE" id="PS50975">
    <property type="entry name" value="ATP_GRASP"/>
    <property type="match status" value="1"/>
</dbReference>
<dbReference type="Pfam" id="PF02222">
    <property type="entry name" value="ATP-grasp"/>
    <property type="match status" value="1"/>
</dbReference>
<dbReference type="InterPro" id="IPR003135">
    <property type="entry name" value="ATP-grasp_carboxylate-amine"/>
</dbReference>
<organism evidence="8 9">
    <name type="scientific">Glossina austeni</name>
    <name type="common">Savannah tsetse fly</name>
    <dbReference type="NCBI Taxonomy" id="7395"/>
    <lineage>
        <taxon>Eukaryota</taxon>
        <taxon>Metazoa</taxon>
        <taxon>Ecdysozoa</taxon>
        <taxon>Arthropoda</taxon>
        <taxon>Hexapoda</taxon>
        <taxon>Insecta</taxon>
        <taxon>Pterygota</taxon>
        <taxon>Neoptera</taxon>
        <taxon>Endopterygota</taxon>
        <taxon>Diptera</taxon>
        <taxon>Brachycera</taxon>
        <taxon>Muscomorpha</taxon>
        <taxon>Hippoboscoidea</taxon>
        <taxon>Glossinidae</taxon>
        <taxon>Glossina</taxon>
    </lineage>
</organism>
<evidence type="ECO:0000259" key="7">
    <source>
        <dbReference type="PROSITE" id="PS50975"/>
    </source>
</evidence>
<sequence length="397" mass="45489">MLLGSGELGKEIAIECQRMGIEVIAVDRYANAPAMHVSHRQHIIDMLNPEELERCVILEQPNFIVPEIESIDTRTLIKLEKKGYCIVPSAYAVHTTMNRKLIRNLTSEILDIPTSQCKFSKNYEETKRHIRNLGYPCIIKPIMSSSGKGQSFIKNESEIDIAWEKSQKHGRVKNQEVIIEKYIPFDFEFTLLAINSVDGMHFCLPIGHFQENGDYKESWQPQEMNNNSLEQAKNISKKIIYRLGGYGVFGVEFFSYKEKIIFSEISPRPHDTGMVTLISQDLSEFELHVRAFLGMPINKINQYGPSSSVVLFDCFANSNNRLELEEFLDPMTNTISTNFILLGIGIPQVRCREMHQSGRCNTKLMAKYLYIHNLHAQQLLDLPQLSMVIHDNPSLIF</sequence>
<dbReference type="NCBIfam" id="NF006766">
    <property type="entry name" value="PRK09288.1"/>
    <property type="match status" value="1"/>
</dbReference>
<dbReference type="InterPro" id="IPR013815">
    <property type="entry name" value="ATP_grasp_subdomain_1"/>
</dbReference>
<dbReference type="GO" id="GO:0005829">
    <property type="term" value="C:cytosol"/>
    <property type="evidence" value="ECO:0007669"/>
    <property type="project" value="TreeGrafter"/>
</dbReference>
<dbReference type="PANTHER" id="PTHR43055">
    <property type="entry name" value="FORMATE-DEPENDENT PHOSPHORIBOSYLGLYCINAMIDE FORMYLTRANSFERASE"/>
    <property type="match status" value="1"/>
</dbReference>
<comment type="pathway">
    <text evidence="5">Purine metabolism.</text>
</comment>
<keyword evidence="2 6" id="KW-0547">Nucleotide-binding</keyword>
<evidence type="ECO:0000256" key="6">
    <source>
        <dbReference type="PROSITE-ProRule" id="PRU00409"/>
    </source>
</evidence>
<evidence type="ECO:0000256" key="4">
    <source>
        <dbReference type="ARBA" id="ARBA00022840"/>
    </source>
</evidence>
<dbReference type="SUPFAM" id="SSF52440">
    <property type="entry name" value="PreATP-grasp domain"/>
    <property type="match status" value="1"/>
</dbReference>
<evidence type="ECO:0000256" key="2">
    <source>
        <dbReference type="ARBA" id="ARBA00022741"/>
    </source>
</evidence>
<keyword evidence="9" id="KW-1185">Reference proteome</keyword>
<accession>A0A1A9UK95</accession>
<dbReference type="Proteomes" id="UP000078200">
    <property type="component" value="Unassembled WGS sequence"/>
</dbReference>
<keyword evidence="1" id="KW-0436">Ligase</keyword>
<dbReference type="EnsemblMetazoa" id="GAUT007471-RA">
    <property type="protein sequence ID" value="GAUT007471-PA"/>
    <property type="gene ID" value="GAUT007471"/>
</dbReference>
<evidence type="ECO:0000256" key="5">
    <source>
        <dbReference type="ARBA" id="ARBA00025704"/>
    </source>
</evidence>
<dbReference type="STRING" id="7395.A0A1A9UK95"/>
<evidence type="ECO:0000313" key="8">
    <source>
        <dbReference type="EnsemblMetazoa" id="GAUT007471-PA"/>
    </source>
</evidence>
<evidence type="ECO:0000313" key="9">
    <source>
        <dbReference type="Proteomes" id="UP000078200"/>
    </source>
</evidence>
<name>A0A1A9UK95_GLOAU</name>
<dbReference type="Gene3D" id="3.30.1490.20">
    <property type="entry name" value="ATP-grasp fold, A domain"/>
    <property type="match status" value="1"/>
</dbReference>
<evidence type="ECO:0000256" key="1">
    <source>
        <dbReference type="ARBA" id="ARBA00022598"/>
    </source>
</evidence>
<dbReference type="AlphaFoldDB" id="A0A1A9UK95"/>
<keyword evidence="4 6" id="KW-0067">ATP-binding</keyword>
<keyword evidence="3" id="KW-0658">Purine biosynthesis</keyword>
<dbReference type="VEuPathDB" id="VectorBase:GAUT007471"/>
<dbReference type="Gene3D" id="3.40.50.20">
    <property type="match status" value="1"/>
</dbReference>
<dbReference type="GO" id="GO:0046872">
    <property type="term" value="F:metal ion binding"/>
    <property type="evidence" value="ECO:0007669"/>
    <property type="project" value="InterPro"/>
</dbReference>
<dbReference type="PANTHER" id="PTHR43055:SF1">
    <property type="entry name" value="FORMATE-DEPENDENT PHOSPHORIBOSYLGLYCINAMIDE FORMYLTRANSFERASE"/>
    <property type="match status" value="1"/>
</dbReference>